<protein>
    <submittedName>
        <fullName evidence="1">Uncharacterized protein</fullName>
    </submittedName>
</protein>
<dbReference type="Proteomes" id="UP001610444">
    <property type="component" value="Unassembled WGS sequence"/>
</dbReference>
<sequence>MKKVRPRYRILIPFAFFIIISPPTDFKIPPEFQDQLELAGSLDPGANEEIVQALTTCKRPVTGFNAMPGWCQRNVIDWHRVCGPSLSIRLLELLLHKAMVDGIMDDPYSGQHSADFVRCAALILHGGVFMDVSIILRRSLDRLCRSKLDDPSSPFQICVPLIRKADPFITRWHQLVLHGMCHSPLFEFAMNLLDYSALAEMGYNWDWDVQPPRRINYARNNILWTDVLSENWGFEKEIGFVGQDPYDLLATRRDADPNSEEYKKAHRLVWDFLSQCSMQKSTHSKNLIKKPAPGVLWDHYDGKDIEPGTFAELFRDGTVHFRQTREAIRFVEPEFPEQTMLKGVLEP</sequence>
<dbReference type="GeneID" id="98158741"/>
<evidence type="ECO:0000313" key="1">
    <source>
        <dbReference type="EMBL" id="KAL2839881.1"/>
    </source>
</evidence>
<reference evidence="1 2" key="1">
    <citation type="submission" date="2024-07" db="EMBL/GenBank/DDBJ databases">
        <title>Section-level genome sequencing and comparative genomics of Aspergillus sections Usti and Cavernicolus.</title>
        <authorList>
            <consortium name="Lawrence Berkeley National Laboratory"/>
            <person name="Nybo J.L."/>
            <person name="Vesth T.C."/>
            <person name="Theobald S."/>
            <person name="Frisvad J.C."/>
            <person name="Larsen T.O."/>
            <person name="Kjaerboelling I."/>
            <person name="Rothschild-Mancinelli K."/>
            <person name="Lyhne E.K."/>
            <person name="Kogle M.E."/>
            <person name="Barry K."/>
            <person name="Clum A."/>
            <person name="Na H."/>
            <person name="Ledsgaard L."/>
            <person name="Lin J."/>
            <person name="Lipzen A."/>
            <person name="Kuo A."/>
            <person name="Riley R."/>
            <person name="Mondo S."/>
            <person name="LaButti K."/>
            <person name="Haridas S."/>
            <person name="Pangalinan J."/>
            <person name="Salamov A.A."/>
            <person name="Simmons B.A."/>
            <person name="Magnuson J.K."/>
            <person name="Chen J."/>
            <person name="Drula E."/>
            <person name="Henrissat B."/>
            <person name="Wiebenga A."/>
            <person name="Lubbers R.J."/>
            <person name="Gomes A.C."/>
            <person name="Macurrencykelacurrency M.R."/>
            <person name="Stajich J."/>
            <person name="Grigoriev I.V."/>
            <person name="Mortensen U.H."/>
            <person name="De vries R.P."/>
            <person name="Baker S.E."/>
            <person name="Andersen M.R."/>
        </authorList>
    </citation>
    <scope>NUCLEOTIDE SEQUENCE [LARGE SCALE GENOMIC DNA]</scope>
    <source>
        <strain evidence="1 2">CBS 756.74</strain>
    </source>
</reference>
<name>A0ABR4JIK4_9EURO</name>
<gene>
    <name evidence="1" type="ORF">BJX68DRAFT_258711</name>
</gene>
<keyword evidence="2" id="KW-1185">Reference proteome</keyword>
<organism evidence="1 2">
    <name type="scientific">Aspergillus pseudodeflectus</name>
    <dbReference type="NCBI Taxonomy" id="176178"/>
    <lineage>
        <taxon>Eukaryota</taxon>
        <taxon>Fungi</taxon>
        <taxon>Dikarya</taxon>
        <taxon>Ascomycota</taxon>
        <taxon>Pezizomycotina</taxon>
        <taxon>Eurotiomycetes</taxon>
        <taxon>Eurotiomycetidae</taxon>
        <taxon>Eurotiales</taxon>
        <taxon>Aspergillaceae</taxon>
        <taxon>Aspergillus</taxon>
        <taxon>Aspergillus subgen. Nidulantes</taxon>
    </lineage>
</organism>
<dbReference type="RefSeq" id="XP_070893769.1">
    <property type="nucleotide sequence ID" value="XM_071043577.1"/>
</dbReference>
<evidence type="ECO:0000313" key="2">
    <source>
        <dbReference type="Proteomes" id="UP001610444"/>
    </source>
</evidence>
<comment type="caution">
    <text evidence="1">The sequence shown here is derived from an EMBL/GenBank/DDBJ whole genome shotgun (WGS) entry which is preliminary data.</text>
</comment>
<proteinExistence type="predicted"/>
<dbReference type="EMBL" id="JBFXLR010000070">
    <property type="protein sequence ID" value="KAL2839881.1"/>
    <property type="molecule type" value="Genomic_DNA"/>
</dbReference>
<accession>A0ABR4JIK4</accession>